<dbReference type="EMBL" id="JACNJZ010000183">
    <property type="protein sequence ID" value="MBC8318731.1"/>
    <property type="molecule type" value="Genomic_DNA"/>
</dbReference>
<gene>
    <name evidence="2" type="ORF">H8E41_12570</name>
</gene>
<evidence type="ECO:0000256" key="1">
    <source>
        <dbReference type="SAM" id="MobiDB-lite"/>
    </source>
</evidence>
<feature type="region of interest" description="Disordered" evidence="1">
    <location>
        <begin position="96"/>
        <end position="121"/>
    </location>
</feature>
<dbReference type="Proteomes" id="UP000614424">
    <property type="component" value="Unassembled WGS sequence"/>
</dbReference>
<evidence type="ECO:0000313" key="3">
    <source>
        <dbReference type="Proteomes" id="UP000614424"/>
    </source>
</evidence>
<comment type="caution">
    <text evidence="2">The sequence shown here is derived from an EMBL/GenBank/DDBJ whole genome shotgun (WGS) entry which is preliminary data.</text>
</comment>
<protein>
    <submittedName>
        <fullName evidence="2">Uncharacterized protein</fullName>
    </submittedName>
</protein>
<proteinExistence type="predicted"/>
<sequence>MNFIDGYQFGYIMGAMKAAKFFMPTNTEKEKEAAFDRATMIYGDRRFGKDMLVSILLVMDKLYEDSENAYIEKGFILEAAIDKIRGRDVSEDLRLHRKTAEGEPEAKAAGALESGSEDTRE</sequence>
<name>A0A8J6NF12_9BACT</name>
<feature type="compositionally biased region" description="Basic and acidic residues" evidence="1">
    <location>
        <begin position="96"/>
        <end position="106"/>
    </location>
</feature>
<organism evidence="2 3">
    <name type="scientific">Candidatus Desulfobia pelagia</name>
    <dbReference type="NCBI Taxonomy" id="2841692"/>
    <lineage>
        <taxon>Bacteria</taxon>
        <taxon>Pseudomonadati</taxon>
        <taxon>Thermodesulfobacteriota</taxon>
        <taxon>Desulfobulbia</taxon>
        <taxon>Desulfobulbales</taxon>
        <taxon>Desulfobulbaceae</taxon>
        <taxon>Candidatus Desulfobia</taxon>
    </lineage>
</organism>
<evidence type="ECO:0000313" key="2">
    <source>
        <dbReference type="EMBL" id="MBC8318731.1"/>
    </source>
</evidence>
<dbReference type="AlphaFoldDB" id="A0A8J6NF12"/>
<reference evidence="2 3" key="1">
    <citation type="submission" date="2020-08" db="EMBL/GenBank/DDBJ databases">
        <title>Bridging the membrane lipid divide: bacteria of the FCB group superphylum have the potential to synthesize archaeal ether lipids.</title>
        <authorList>
            <person name="Villanueva L."/>
            <person name="Von Meijenfeldt F.A.B."/>
            <person name="Westbye A.B."/>
            <person name="Yadav S."/>
            <person name="Hopmans E.C."/>
            <person name="Dutilh B.E."/>
            <person name="Sinninghe Damste J.S."/>
        </authorList>
    </citation>
    <scope>NUCLEOTIDE SEQUENCE [LARGE SCALE GENOMIC DNA]</scope>
    <source>
        <strain evidence="2">NIOZ-UU47</strain>
    </source>
</reference>
<accession>A0A8J6NF12</accession>